<reference evidence="2 3" key="1">
    <citation type="submission" date="2018-09" db="EMBL/GenBank/DDBJ databases">
        <title>Zymobacter palmae IAM14233 (=T109) whole genome analysis.</title>
        <authorList>
            <person name="Yanase H."/>
        </authorList>
    </citation>
    <scope>NUCLEOTIDE SEQUENCE [LARGE SCALE GENOMIC DNA]</scope>
    <source>
        <strain evidence="2 3">IAM14233</strain>
    </source>
</reference>
<feature type="transmembrane region" description="Helical" evidence="1">
    <location>
        <begin position="63"/>
        <end position="83"/>
    </location>
</feature>
<proteinExistence type="predicted"/>
<dbReference type="EMBL" id="AP018933">
    <property type="protein sequence ID" value="BBG31270.1"/>
    <property type="molecule type" value="Genomic_DNA"/>
</dbReference>
<evidence type="ECO:0000313" key="2">
    <source>
        <dbReference type="EMBL" id="BBG31270.1"/>
    </source>
</evidence>
<keyword evidence="3" id="KW-1185">Reference proteome</keyword>
<dbReference type="AlphaFoldDB" id="A0A348HI18"/>
<feature type="transmembrane region" description="Helical" evidence="1">
    <location>
        <begin position="89"/>
        <end position="109"/>
    </location>
</feature>
<keyword evidence="1" id="KW-0472">Membrane</keyword>
<dbReference type="KEGG" id="zpl:ZBT109_2540"/>
<evidence type="ECO:0000313" key="3">
    <source>
        <dbReference type="Proteomes" id="UP000267342"/>
    </source>
</evidence>
<protein>
    <submittedName>
        <fullName evidence="2">Permeases of the drug/metabolite transporter</fullName>
    </submittedName>
</protein>
<evidence type="ECO:0000256" key="1">
    <source>
        <dbReference type="SAM" id="Phobius"/>
    </source>
</evidence>
<sequence length="289" mass="32541">MAGKKPRLHHAIAWIITPKRWQLPIIRCVILEKLQVNQDPMACSFLDIVKAVEAYRNGEPGMIVAWMGASATISAISGVLAFYALNAWWSFGITLVLAVITIALAILTMQELTLPQRLWVHRSVFGRPNHNYYNSIPFGGDKPRSLPNDPAAADEWKDYQRRALNEEAQALGMLVTGITLEVNVYKANPVGKAGEAYDCMQRMNGVPISINISIPQNIDGLIQLEIINKNHSKELSNNTEHQEESKKWQYIKEETEIINLDPDNLEKIEKAQSDSFVTITIKQSLQHNK</sequence>
<name>A0A348HI18_9GAMM</name>
<keyword evidence="1" id="KW-0812">Transmembrane</keyword>
<gene>
    <name evidence="2" type="ORF">ZBT109_2540</name>
</gene>
<dbReference type="Proteomes" id="UP000267342">
    <property type="component" value="Chromosome"/>
</dbReference>
<accession>A0A348HI18</accession>
<organism evidence="2 3">
    <name type="scientific">Zymobacter palmae</name>
    <dbReference type="NCBI Taxonomy" id="33074"/>
    <lineage>
        <taxon>Bacteria</taxon>
        <taxon>Pseudomonadati</taxon>
        <taxon>Pseudomonadota</taxon>
        <taxon>Gammaproteobacteria</taxon>
        <taxon>Oceanospirillales</taxon>
        <taxon>Halomonadaceae</taxon>
        <taxon>Zymobacter group</taxon>
        <taxon>Zymobacter</taxon>
    </lineage>
</organism>
<keyword evidence="1" id="KW-1133">Transmembrane helix</keyword>